<proteinExistence type="predicted"/>
<feature type="transmembrane region" description="Helical" evidence="1">
    <location>
        <begin position="38"/>
        <end position="60"/>
    </location>
</feature>
<comment type="caution">
    <text evidence="2">The sequence shown here is derived from an EMBL/GenBank/DDBJ whole genome shotgun (WGS) entry which is preliminary data.</text>
</comment>
<organism evidence="2 3">
    <name type="scientific">Brassica napus</name>
    <name type="common">Rape</name>
    <dbReference type="NCBI Taxonomy" id="3708"/>
    <lineage>
        <taxon>Eukaryota</taxon>
        <taxon>Viridiplantae</taxon>
        <taxon>Streptophyta</taxon>
        <taxon>Embryophyta</taxon>
        <taxon>Tracheophyta</taxon>
        <taxon>Spermatophyta</taxon>
        <taxon>Magnoliopsida</taxon>
        <taxon>eudicotyledons</taxon>
        <taxon>Gunneridae</taxon>
        <taxon>Pentapetalae</taxon>
        <taxon>rosids</taxon>
        <taxon>malvids</taxon>
        <taxon>Brassicales</taxon>
        <taxon>Brassicaceae</taxon>
        <taxon>Brassiceae</taxon>
        <taxon>Brassica</taxon>
    </lineage>
</organism>
<keyword evidence="1" id="KW-1133">Transmembrane helix</keyword>
<gene>
    <name evidence="2" type="ORF">HID58_054018</name>
</gene>
<keyword evidence="3" id="KW-1185">Reference proteome</keyword>
<evidence type="ECO:0000313" key="3">
    <source>
        <dbReference type="Proteomes" id="UP000824890"/>
    </source>
</evidence>
<evidence type="ECO:0000256" key="1">
    <source>
        <dbReference type="SAM" id="Phobius"/>
    </source>
</evidence>
<evidence type="ECO:0000313" key="2">
    <source>
        <dbReference type="EMBL" id="KAH0891589.1"/>
    </source>
</evidence>
<dbReference type="EMBL" id="JAGKQM010000013">
    <property type="protein sequence ID" value="KAH0891589.1"/>
    <property type="molecule type" value="Genomic_DNA"/>
</dbReference>
<dbReference type="Proteomes" id="UP000824890">
    <property type="component" value="Unassembled WGS sequence"/>
</dbReference>
<keyword evidence="1" id="KW-0472">Membrane</keyword>
<sequence length="152" mass="17315">MLCHNRWKRKLQRVKKTYQTLLLVSDESGKRYNMYDGLVSTAFMMLIFRGFLSGVVLRLFSIYTIAVNVFPSSLAPGSPCSMTKGFVSCLQELSCSLDAQTLSQLFLLGVYDGYKSRCPYFLDNVHGIEPSEVHFHIQSYRPNPDIKSRKGN</sequence>
<accession>A0ABQ8AGB4</accession>
<reference evidence="2 3" key="1">
    <citation type="submission" date="2021-05" db="EMBL/GenBank/DDBJ databases">
        <title>Genome Assembly of Synthetic Allotetraploid Brassica napus Reveals Homoeologous Exchanges between Subgenomes.</title>
        <authorList>
            <person name="Davis J.T."/>
        </authorList>
    </citation>
    <scope>NUCLEOTIDE SEQUENCE [LARGE SCALE GENOMIC DNA]</scope>
    <source>
        <strain evidence="3">cv. Da-Ae</strain>
        <tissue evidence="2">Seedling</tissue>
    </source>
</reference>
<name>A0ABQ8AGB4_BRANA</name>
<protein>
    <submittedName>
        <fullName evidence="2">Uncharacterized protein</fullName>
    </submittedName>
</protein>
<keyword evidence="1" id="KW-0812">Transmembrane</keyword>